<sequence length="1180" mass="133681">MPPKRKRRASPAAKGLAAGEQLKRGKLAGNDSSTWGWVDTEVSDPSKITLEHRLMTCGLSKRNRNPFCANKYASNQKERTSRSPTRETKDKPADGELDNDVIVISDDELPPCDKKSCRNNPNCLNHLGQEKWEDEDKALELFVKASDLGENPLLNSKDPNIPNLGATCYANAFLQVWFRDLAFRNGVYQCQPSQDTENKFEDSPIFQLQVTFAALQESVQNVFNPTKLVESLKLSTSEQQDAQEFSKLFMSHLDFEFQKQAAPALRSLIADQFQGQQVYGTICGNCHNKSERSTDFLEVEINIENNARLEDRVAALLQHEKLSGDNKYLCSTCNSLQDATRYTELRKLPPVLHFSLLRFVYDFSSMERKKSKHNLLFPTTLTMDHFVGSAAARKAAVNSTSEGKHVYELRGVLLHKGTSAYHGHYEAQVFDTTSKTWFQFDDETVTKIDLLGEKRYNSKEVVDVVNRQSKKYGAFLLFGSASSLARSRPAKKRRVEDSEDEVIEISPPPAKDSEDIFSSKDAYMLIYARKESSIDQPVPHVGQSGQPDIHMNEVTHGTLCSLPPPQRAMDVVTGLNSTHEEAWQSFVNKEKRVKEHFAEIRDQLRTIYSSWNVNSIDEDCVVVSRQALEAWIMKHLTKHKGVKSDSKDASDNAEVEEVSDILCSHDGLDPQKANNMKRISSLSHQMIEADVPGCPPGNVCEVCVQEAFIERLYHIEHPRIVASFDENCEVTPDAPGYWISKFWLRDWRLQKPKMHIPLKSDPEPDASDYHGHVKCEHEKLSLNSTSRRRISMEACELLKSLFPSWVPLSTDEELCPICEASIRVSKEDKREIRRRAEDEKARLRHMHDNALTGNTLLLENVPCAVIPAQFVRSWRQWLSRPTESPRPQGVDPSQFLCHHEELVFDPNCPNDLDTSIALIQRTEWEILEGLYPCGRLIGLEKRVVEDPPTVFDTKYVHDIPVCNECRMKRRSDYDLTELTIRILGAKDPIPSPDQTPHDNPAPHKTGDQREPLAYGSRKGAGTRQSKRIRQVKEAGEKRKLMVSKLTTVKDIKVMVHNELNIPTISQRLFYRGQELEDNSVTVESLGILINDVVDLREEMEDDGNLTESDTTQPKKRRREEKGFGGTLLGSSQTSVVAERATSSEREQTQPALEGKACQFCTLCNPTEAQVCQACEHALQH</sequence>
<protein>
    <submittedName>
        <fullName evidence="1">Cysteine proteinase</fullName>
    </submittedName>
</protein>
<dbReference type="Proteomes" id="UP000790709">
    <property type="component" value="Unassembled WGS sequence"/>
</dbReference>
<keyword evidence="2" id="KW-1185">Reference proteome</keyword>
<reference evidence="1" key="1">
    <citation type="journal article" date="2021" name="New Phytol.">
        <title>Evolutionary innovations through gain and loss of genes in the ectomycorrhizal Boletales.</title>
        <authorList>
            <person name="Wu G."/>
            <person name="Miyauchi S."/>
            <person name="Morin E."/>
            <person name="Kuo A."/>
            <person name="Drula E."/>
            <person name="Varga T."/>
            <person name="Kohler A."/>
            <person name="Feng B."/>
            <person name="Cao Y."/>
            <person name="Lipzen A."/>
            <person name="Daum C."/>
            <person name="Hundley H."/>
            <person name="Pangilinan J."/>
            <person name="Johnson J."/>
            <person name="Barry K."/>
            <person name="LaButti K."/>
            <person name="Ng V."/>
            <person name="Ahrendt S."/>
            <person name="Min B."/>
            <person name="Choi I.G."/>
            <person name="Park H."/>
            <person name="Plett J.M."/>
            <person name="Magnuson J."/>
            <person name="Spatafora J.W."/>
            <person name="Nagy L.G."/>
            <person name="Henrissat B."/>
            <person name="Grigoriev I.V."/>
            <person name="Yang Z.L."/>
            <person name="Xu J."/>
            <person name="Martin F.M."/>
        </authorList>
    </citation>
    <scope>NUCLEOTIDE SEQUENCE</scope>
    <source>
        <strain evidence="1">KUC20120723A-06</strain>
    </source>
</reference>
<dbReference type="EMBL" id="MU266338">
    <property type="protein sequence ID" value="KAH7929713.1"/>
    <property type="molecule type" value="Genomic_DNA"/>
</dbReference>
<evidence type="ECO:0000313" key="1">
    <source>
        <dbReference type="EMBL" id="KAH7929713.1"/>
    </source>
</evidence>
<proteinExistence type="predicted"/>
<organism evidence="1 2">
    <name type="scientific">Leucogyrophana mollusca</name>
    <dbReference type="NCBI Taxonomy" id="85980"/>
    <lineage>
        <taxon>Eukaryota</taxon>
        <taxon>Fungi</taxon>
        <taxon>Dikarya</taxon>
        <taxon>Basidiomycota</taxon>
        <taxon>Agaricomycotina</taxon>
        <taxon>Agaricomycetes</taxon>
        <taxon>Agaricomycetidae</taxon>
        <taxon>Boletales</taxon>
        <taxon>Boletales incertae sedis</taxon>
        <taxon>Leucogyrophana</taxon>
    </lineage>
</organism>
<comment type="caution">
    <text evidence="1">The sequence shown here is derived from an EMBL/GenBank/DDBJ whole genome shotgun (WGS) entry which is preliminary data.</text>
</comment>
<accession>A0ACB8BXX7</accession>
<name>A0ACB8BXX7_9AGAM</name>
<evidence type="ECO:0000313" key="2">
    <source>
        <dbReference type="Proteomes" id="UP000790709"/>
    </source>
</evidence>
<gene>
    <name evidence="1" type="ORF">BV22DRAFT_1102211</name>
</gene>